<dbReference type="RefSeq" id="WP_008621393.1">
    <property type="nucleotide sequence ID" value="NZ_AONQ01000088.1"/>
</dbReference>
<dbReference type="PATRIC" id="fig|1244869.3.peg.4076"/>
<evidence type="ECO:0000313" key="2">
    <source>
        <dbReference type="Proteomes" id="UP000011744"/>
    </source>
</evidence>
<name>M2ZL29_9PROT</name>
<evidence type="ECO:0000313" key="1">
    <source>
        <dbReference type="EMBL" id="EME68007.1"/>
    </source>
</evidence>
<gene>
    <name evidence="1" type="ORF">H261_20542</name>
</gene>
<keyword evidence="2" id="KW-1185">Reference proteome</keyword>
<dbReference type="EMBL" id="AONQ01000088">
    <property type="protein sequence ID" value="EME68007.1"/>
    <property type="molecule type" value="Genomic_DNA"/>
</dbReference>
<dbReference type="STRING" id="1244869.H261_20542"/>
<dbReference type="Proteomes" id="UP000011744">
    <property type="component" value="Unassembled WGS sequence"/>
</dbReference>
<accession>M2ZL29</accession>
<reference evidence="1 2" key="1">
    <citation type="journal article" date="2014" name="Genome Announc.">
        <title>Draft Genome Sequence of Magnetospirillum sp. Strain SO-1, a Freshwater Magnetotactic Bacterium Isolated from the Ol'khovka River, Russia.</title>
        <authorList>
            <person name="Grouzdev D.S."/>
            <person name="Dziuba M.V."/>
            <person name="Sukhacheva M.S."/>
            <person name="Mardanov A.V."/>
            <person name="Beletskiy A.V."/>
            <person name="Kuznetsov B.B."/>
            <person name="Skryabin K.G."/>
        </authorList>
    </citation>
    <scope>NUCLEOTIDE SEQUENCE [LARGE SCALE GENOMIC DNA]</scope>
    <source>
        <strain evidence="1 2">SO-1</strain>
    </source>
</reference>
<comment type="caution">
    <text evidence="1">The sequence shown here is derived from an EMBL/GenBank/DDBJ whole genome shotgun (WGS) entry which is preliminary data.</text>
</comment>
<dbReference type="AlphaFoldDB" id="M2ZL29"/>
<organism evidence="1 2">
    <name type="scientific">Paramagnetospirillum caucaseum</name>
    <dbReference type="NCBI Taxonomy" id="1244869"/>
    <lineage>
        <taxon>Bacteria</taxon>
        <taxon>Pseudomonadati</taxon>
        <taxon>Pseudomonadota</taxon>
        <taxon>Alphaproteobacteria</taxon>
        <taxon>Rhodospirillales</taxon>
        <taxon>Magnetospirillaceae</taxon>
        <taxon>Paramagnetospirillum</taxon>
    </lineage>
</organism>
<protein>
    <submittedName>
        <fullName evidence="1">Uncharacterized protein</fullName>
    </submittedName>
</protein>
<proteinExistence type="predicted"/>
<sequence length="85" mass="9271">MTVDDLMALLEGCHHLAEVRIAVRTGDVPPIEAAIIGITSSSRLPPARHIPGRGDAEPDVVWVLSGEPLGTVSPDHWRPEYRRGR</sequence>